<dbReference type="PANTHER" id="PTHR35377">
    <property type="entry name" value="ANTITOXIN VAPB49-RELATED-RELATED"/>
    <property type="match status" value="1"/>
</dbReference>
<protein>
    <submittedName>
        <fullName evidence="2">Type II toxin-antitoxin system prevent-host-death family antitoxin</fullName>
    </submittedName>
</protein>
<gene>
    <name evidence="2" type="ORF">K8G79_11790</name>
</gene>
<dbReference type="Proteomes" id="UP001197609">
    <property type="component" value="Unassembled WGS sequence"/>
</dbReference>
<dbReference type="AlphaFoldDB" id="A0AAJ1EL89"/>
<dbReference type="InterPro" id="IPR051416">
    <property type="entry name" value="phD-YefM_TA_antitoxins"/>
</dbReference>
<dbReference type="SUPFAM" id="SSF143120">
    <property type="entry name" value="YefM-like"/>
    <property type="match status" value="1"/>
</dbReference>
<proteinExistence type="inferred from homology"/>
<dbReference type="InterPro" id="IPR036165">
    <property type="entry name" value="YefM-like_sf"/>
</dbReference>
<reference evidence="2 3" key="1">
    <citation type="journal article" date="2021" name="bioRxiv">
        <title>Unraveling nitrogen, sulfur and carbon metabolic pathways and microbial community transcriptional responses to substrate deprivation and toxicity stresses in a bioreactor mimicking anoxic brackish coastal sediment conditions.</title>
        <authorList>
            <person name="Martins P.D."/>
            <person name="Echeveste M.J."/>
            <person name="Arshad A."/>
            <person name="Kurth J."/>
            <person name="Ouboter H."/>
            <person name="Jetten M.S.M."/>
            <person name="Welte C.U."/>
        </authorList>
    </citation>
    <scope>NUCLEOTIDE SEQUENCE [LARGE SCALE GENOMIC DNA]</scope>
    <source>
        <strain evidence="2">MAG_38</strain>
    </source>
</reference>
<evidence type="ECO:0000313" key="3">
    <source>
        <dbReference type="Proteomes" id="UP001197609"/>
    </source>
</evidence>
<dbReference type="EMBL" id="JAIOIU010000148">
    <property type="protein sequence ID" value="MBZ0160797.1"/>
    <property type="molecule type" value="Genomic_DNA"/>
</dbReference>
<evidence type="ECO:0000256" key="1">
    <source>
        <dbReference type="ARBA" id="ARBA00009981"/>
    </source>
</evidence>
<sequence length="92" mass="10414">MTKPTRVSIREFKSRLSHYLRLVKAGESVEIAERGTPIGRIVPTILPIEDRIEAMAQSGLVLWNKHKLTPMAPAVRVRGKRTVADLLIEDRE</sequence>
<dbReference type="NCBIfam" id="TIGR01552">
    <property type="entry name" value="phd_fam"/>
    <property type="match status" value="1"/>
</dbReference>
<organism evidence="2 3">
    <name type="scientific">Candidatus Methylomirabilis tolerans</name>
    <dbReference type="NCBI Taxonomy" id="3123416"/>
    <lineage>
        <taxon>Bacteria</taxon>
        <taxon>Candidatus Methylomirabilota</taxon>
        <taxon>Candidatus Methylomirabilia</taxon>
        <taxon>Candidatus Methylomirabilales</taxon>
        <taxon>Candidatus Methylomirabilaceae</taxon>
        <taxon>Candidatus Methylomirabilis</taxon>
    </lineage>
</organism>
<evidence type="ECO:0000313" key="2">
    <source>
        <dbReference type="EMBL" id="MBZ0160797.1"/>
    </source>
</evidence>
<comment type="similarity">
    <text evidence="1">Belongs to the phD/YefM antitoxin family.</text>
</comment>
<accession>A0AAJ1EL89</accession>
<name>A0AAJ1EL89_9BACT</name>
<comment type="caution">
    <text evidence="2">The sequence shown here is derived from an EMBL/GenBank/DDBJ whole genome shotgun (WGS) entry which is preliminary data.</text>
</comment>